<dbReference type="AlphaFoldDB" id="B8GH18"/>
<name>B8GH18_METPE</name>
<evidence type="ECO:0000313" key="2">
    <source>
        <dbReference type="Proteomes" id="UP000002457"/>
    </source>
</evidence>
<dbReference type="KEGG" id="mpl:Mpal_1077"/>
<dbReference type="PROSITE" id="PS51257">
    <property type="entry name" value="PROKAR_LIPOPROTEIN"/>
    <property type="match status" value="1"/>
</dbReference>
<evidence type="ECO:0000313" key="1">
    <source>
        <dbReference type="EMBL" id="ACL16423.1"/>
    </source>
</evidence>
<accession>B8GH18</accession>
<dbReference type="Proteomes" id="UP000002457">
    <property type="component" value="Chromosome"/>
</dbReference>
<evidence type="ECO:0008006" key="3">
    <source>
        <dbReference type="Google" id="ProtNLM"/>
    </source>
</evidence>
<keyword evidence="2" id="KW-1185">Reference proteome</keyword>
<protein>
    <recommendedName>
        <fullName evidence="3">ABC transporter substrate-binding protein</fullName>
    </recommendedName>
</protein>
<dbReference type="PANTHER" id="PTHR30024">
    <property type="entry name" value="ALIPHATIC SULFONATES-BINDING PROTEIN-RELATED"/>
    <property type="match status" value="1"/>
</dbReference>
<reference evidence="1 2" key="1">
    <citation type="journal article" date="2015" name="Genome Announc.">
        <title>Complete Genome Sequence of Methanosphaerula palustris E1-9CT, a Hydrogenotrophic Methanogen Isolated from a Minerotrophic Fen Peatland.</title>
        <authorList>
            <person name="Cadillo-Quiroz H."/>
            <person name="Browne P."/>
            <person name="Kyrpides N."/>
            <person name="Woyke T."/>
            <person name="Goodwin L."/>
            <person name="Detter C."/>
            <person name="Yavitt J.B."/>
            <person name="Zinder S.H."/>
        </authorList>
    </citation>
    <scope>NUCLEOTIDE SEQUENCE [LARGE SCALE GENOMIC DNA]</scope>
    <source>
        <strain evidence="2">ATCC BAA-1556 / DSM 19958 / E1-9c</strain>
    </source>
</reference>
<dbReference type="HOGENOM" id="CLU_682594_0_0_2"/>
<gene>
    <name evidence="1" type="ordered locus">Mpal_1077</name>
</gene>
<proteinExistence type="predicted"/>
<dbReference type="Gene3D" id="3.40.190.10">
    <property type="entry name" value="Periplasmic binding protein-like II"/>
    <property type="match status" value="1"/>
</dbReference>
<organism evidence="1 2">
    <name type="scientific">Methanosphaerula palustris (strain ATCC BAA-1556 / DSM 19958 / E1-9c)</name>
    <dbReference type="NCBI Taxonomy" id="521011"/>
    <lineage>
        <taxon>Archaea</taxon>
        <taxon>Methanobacteriati</taxon>
        <taxon>Methanobacteriota</taxon>
        <taxon>Stenosarchaea group</taxon>
        <taxon>Methanomicrobia</taxon>
        <taxon>Methanomicrobiales</taxon>
        <taxon>Methanoregulaceae</taxon>
        <taxon>Methanosphaerula</taxon>
    </lineage>
</organism>
<dbReference type="SUPFAM" id="SSF53850">
    <property type="entry name" value="Periplasmic binding protein-like II"/>
    <property type="match status" value="2"/>
</dbReference>
<dbReference type="EMBL" id="CP001338">
    <property type="protein sequence ID" value="ACL16423.1"/>
    <property type="molecule type" value="Genomic_DNA"/>
</dbReference>
<dbReference type="RefSeq" id="WP_012617742.1">
    <property type="nucleotide sequence ID" value="NC_011832.1"/>
</dbReference>
<dbReference type="STRING" id="521011.Mpal_1077"/>
<dbReference type="OrthoDB" id="10037at2157"/>
<dbReference type="eggNOG" id="arCOG01803">
    <property type="taxonomic scope" value="Archaea"/>
</dbReference>
<dbReference type="GeneID" id="7270993"/>
<sequence length="413" mass="43653" precursor="true">MARTKLLVMVIAAVIVALMVAGCTTTSQQNGTKTNNTTSGVTEVDLLYSGGVGPMPNLLAMNQIDGYIAWQPFVQIGLDANIAKLVSLSQNFPPNASWNDHPCCVVTARDDLIAAHPDFVNTMSALTILGDQYITDHQDESADIMADWLAGRGNLTYGNVSVASGSAVSGAIKNVKYTTTPSDSWKNGTRQFVTAQKSLGLLSGKLNNATPDQVDNLLFNFGPYQNATTMISQNKFVTPAKIDGQIGVGYLKGDMHSAGLLVAIKKWQYMSDTYGIALKPQDPTQSKPDVCDLIVNGQKVAEVKLVSADAGPQLMQLEGTSSVQMGYAGVPPAIAAIDTGMPIKVLMPINNEGSGLVAAASSPAGDWNSFIGWAQQRSTAGNPLKIAVPSKGSIQDVMLRFALKDSGVVVKEV</sequence>
<dbReference type="Pfam" id="PF13379">
    <property type="entry name" value="NMT1_2"/>
    <property type="match status" value="2"/>
</dbReference>